<dbReference type="Pfam" id="PF09722">
    <property type="entry name" value="Xre_MbcA_ParS_C"/>
    <property type="match status" value="1"/>
</dbReference>
<accession>A0ABW0ILJ7</accession>
<dbReference type="Proteomes" id="UP001596106">
    <property type="component" value="Unassembled WGS sequence"/>
</dbReference>
<gene>
    <name evidence="2" type="ORF">ACFPMF_28010</name>
</gene>
<dbReference type="EMBL" id="JBHSMA010000032">
    <property type="protein sequence ID" value="MFC5413193.1"/>
    <property type="molecule type" value="Genomic_DNA"/>
</dbReference>
<comment type="caution">
    <text evidence="2">The sequence shown here is derived from an EMBL/GenBank/DDBJ whole genome shotgun (WGS) entry which is preliminary data.</text>
</comment>
<dbReference type="RefSeq" id="WP_379851478.1">
    <property type="nucleotide sequence ID" value="NZ_JBHSMA010000032.1"/>
</dbReference>
<evidence type="ECO:0000313" key="3">
    <source>
        <dbReference type="Proteomes" id="UP001596106"/>
    </source>
</evidence>
<sequence length="74" mass="8338">MATVTTPISYVDPIKDLWDLKAGKLFASPKDFKNWLNRANSMLKGQKPVDLLNKPESLQQVIKVLGRMEHGIMA</sequence>
<keyword evidence="3" id="KW-1185">Reference proteome</keyword>
<evidence type="ECO:0000259" key="1">
    <source>
        <dbReference type="Pfam" id="PF09722"/>
    </source>
</evidence>
<name>A0ABW0ILJ7_9BACT</name>
<evidence type="ECO:0000313" key="2">
    <source>
        <dbReference type="EMBL" id="MFC5413193.1"/>
    </source>
</evidence>
<feature type="domain" description="Antitoxin Xre/MbcA/ParS-like toxin-binding" evidence="1">
    <location>
        <begin position="23"/>
        <end position="71"/>
    </location>
</feature>
<proteinExistence type="predicted"/>
<organism evidence="2 3">
    <name type="scientific">Larkinella bovis</name>
    <dbReference type="NCBI Taxonomy" id="683041"/>
    <lineage>
        <taxon>Bacteria</taxon>
        <taxon>Pseudomonadati</taxon>
        <taxon>Bacteroidota</taxon>
        <taxon>Cytophagia</taxon>
        <taxon>Cytophagales</taxon>
        <taxon>Spirosomataceae</taxon>
        <taxon>Larkinella</taxon>
    </lineage>
</organism>
<protein>
    <submittedName>
        <fullName evidence="2">Antitoxin Xre/MbcA/ParS toxin-binding domain-containing protein</fullName>
    </submittedName>
</protein>
<reference evidence="3" key="1">
    <citation type="journal article" date="2019" name="Int. J. Syst. Evol. Microbiol.">
        <title>The Global Catalogue of Microorganisms (GCM) 10K type strain sequencing project: providing services to taxonomists for standard genome sequencing and annotation.</title>
        <authorList>
            <consortium name="The Broad Institute Genomics Platform"/>
            <consortium name="The Broad Institute Genome Sequencing Center for Infectious Disease"/>
            <person name="Wu L."/>
            <person name="Ma J."/>
        </authorList>
    </citation>
    <scope>NUCLEOTIDE SEQUENCE [LARGE SCALE GENOMIC DNA]</scope>
    <source>
        <strain evidence="3">CCUG 55250</strain>
    </source>
</reference>
<dbReference type="InterPro" id="IPR024467">
    <property type="entry name" value="Xre/MbcA/ParS-like_toxin-bd"/>
</dbReference>